<dbReference type="InterPro" id="IPR015424">
    <property type="entry name" value="PyrdxlP-dep_Trfase"/>
</dbReference>
<dbReference type="GO" id="GO:0008483">
    <property type="term" value="F:transaminase activity"/>
    <property type="evidence" value="ECO:0007669"/>
    <property type="project" value="TreeGrafter"/>
</dbReference>
<evidence type="ECO:0008006" key="2">
    <source>
        <dbReference type="Google" id="ProtNLM"/>
    </source>
</evidence>
<comment type="caution">
    <text evidence="1">The sequence shown here is derived from an EMBL/GenBank/DDBJ whole genome shotgun (WGS) entry which is preliminary data.</text>
</comment>
<dbReference type="PANTHER" id="PTHR30244:SF34">
    <property type="entry name" value="DTDP-4-AMINO-4,6-DIDEOXYGALACTOSE TRANSAMINASE"/>
    <property type="match status" value="1"/>
</dbReference>
<organism evidence="1">
    <name type="scientific">marine sediment metagenome</name>
    <dbReference type="NCBI Taxonomy" id="412755"/>
    <lineage>
        <taxon>unclassified sequences</taxon>
        <taxon>metagenomes</taxon>
        <taxon>ecological metagenomes</taxon>
    </lineage>
</organism>
<dbReference type="Gene3D" id="3.90.1150.10">
    <property type="entry name" value="Aspartate Aminotransferase, domain 1"/>
    <property type="match status" value="1"/>
</dbReference>
<dbReference type="Pfam" id="PF01041">
    <property type="entry name" value="DegT_DnrJ_EryC1"/>
    <property type="match status" value="1"/>
</dbReference>
<dbReference type="SUPFAM" id="SSF53383">
    <property type="entry name" value="PLP-dependent transferases"/>
    <property type="match status" value="1"/>
</dbReference>
<dbReference type="InterPro" id="IPR000653">
    <property type="entry name" value="DegT/StrS_aminotransferase"/>
</dbReference>
<dbReference type="GO" id="GO:0030170">
    <property type="term" value="F:pyridoxal phosphate binding"/>
    <property type="evidence" value="ECO:0007669"/>
    <property type="project" value="TreeGrafter"/>
</dbReference>
<gene>
    <name evidence="1" type="ORF">S01H1_21711</name>
</gene>
<feature type="non-terminal residue" evidence="1">
    <location>
        <position position="1"/>
    </location>
</feature>
<reference evidence="1" key="1">
    <citation type="journal article" date="2014" name="Front. Microbiol.">
        <title>High frequency of phylogenetically diverse reductive dehalogenase-homologous genes in deep subseafloor sedimentary metagenomes.</title>
        <authorList>
            <person name="Kawai M."/>
            <person name="Futagami T."/>
            <person name="Toyoda A."/>
            <person name="Takaki Y."/>
            <person name="Nishi S."/>
            <person name="Hori S."/>
            <person name="Arai W."/>
            <person name="Tsubouchi T."/>
            <person name="Morono Y."/>
            <person name="Uchiyama I."/>
            <person name="Ito T."/>
            <person name="Fujiyama A."/>
            <person name="Inagaki F."/>
            <person name="Takami H."/>
        </authorList>
    </citation>
    <scope>NUCLEOTIDE SEQUENCE</scope>
    <source>
        <strain evidence="1">Expedition CK06-06</strain>
    </source>
</reference>
<evidence type="ECO:0000313" key="1">
    <source>
        <dbReference type="EMBL" id="GAF96938.1"/>
    </source>
</evidence>
<dbReference type="InterPro" id="IPR015422">
    <property type="entry name" value="PyrdxlP-dep_Trfase_small"/>
</dbReference>
<dbReference type="AlphaFoldDB" id="X0TTL7"/>
<sequence length="129" mass="14721">DFNASLGISQLTQLKKILDIRRKIGECYDEAVMASGCTLVGRDEGKELSYSSYVVKTETPLIDCMRSFKRYGIPVKRGVEKPLHSYLNLETRKYVNTEEMYRKLIALPIYPTLTQEDIGNIVKGIRTIL</sequence>
<dbReference type="GO" id="GO:0000271">
    <property type="term" value="P:polysaccharide biosynthetic process"/>
    <property type="evidence" value="ECO:0007669"/>
    <property type="project" value="TreeGrafter"/>
</dbReference>
<dbReference type="EMBL" id="BARS01012087">
    <property type="protein sequence ID" value="GAF96938.1"/>
    <property type="molecule type" value="Genomic_DNA"/>
</dbReference>
<name>X0TTL7_9ZZZZ</name>
<protein>
    <recommendedName>
        <fullName evidence="2">Aminotransferase DegT</fullName>
    </recommendedName>
</protein>
<proteinExistence type="predicted"/>
<accession>X0TTL7</accession>
<dbReference type="PANTHER" id="PTHR30244">
    <property type="entry name" value="TRANSAMINASE"/>
    <property type="match status" value="1"/>
</dbReference>